<evidence type="ECO:0000256" key="4">
    <source>
        <dbReference type="ARBA" id="ARBA00022824"/>
    </source>
</evidence>
<dbReference type="GO" id="GO:0043495">
    <property type="term" value="F:protein-membrane adaptor activity"/>
    <property type="evidence" value="ECO:0007669"/>
    <property type="project" value="EnsemblFungi"/>
</dbReference>
<comment type="similarity">
    <text evidence="1 9">Belongs to the WRB/GET1 family.</text>
</comment>
<dbReference type="Proteomes" id="UP000005220">
    <property type="component" value="Chromosome 6"/>
</dbReference>
<keyword evidence="3 9" id="KW-0812">Transmembrane</keyword>
<accession>H2AX15</accession>
<dbReference type="Gene3D" id="1.10.287.660">
    <property type="entry name" value="Helix hairpin bin"/>
    <property type="match status" value="1"/>
</dbReference>
<comment type="subunit">
    <text evidence="9">Component of the Golgi to ER traffic (GET) complex, which is composed of GET1, GET2 and GET3. Within the complex, GET1 and GET2 form a heterotetramer which is stabilized by phosphatidylinositol binding and which binds to the GET3 homodimer.</text>
</comment>
<keyword evidence="8 9" id="KW-0472">Membrane</keyword>
<keyword evidence="2 9" id="KW-0813">Transport</keyword>
<dbReference type="eggNOG" id="KOG4253">
    <property type="taxonomic scope" value="Eukaryota"/>
</dbReference>
<name>H2AX15_KAZAF</name>
<dbReference type="RefSeq" id="XP_003958050.1">
    <property type="nucleotide sequence ID" value="XM_003958001.1"/>
</dbReference>
<dbReference type="GO" id="GO:0008320">
    <property type="term" value="F:protein transmembrane transporter activity"/>
    <property type="evidence" value="ECO:0007669"/>
    <property type="project" value="EnsemblFungi"/>
</dbReference>
<sequence>MANSVVIIALFLVAVTKFIDYTAKYHSNWLMALSLKTNSKDTREYNSKLRKQRQLIEENHSISAQDNYAKWTKNNRQLDKLKIELSELDSKIKLNSKNLHAIFHKLKLITLTLPFFVFKIWKGKEIVYYLPTNDTFPYLISGVWNNGWLHLVLTPLNYILGRQTSMSTKVGVSFGIWIWALTNVISNIESLIKFLLFTEKIEAPKVTSQK</sequence>
<protein>
    <recommendedName>
        <fullName evidence="9">Golgi to ER traffic protein 1</fullName>
    </recommendedName>
    <alternativeName>
        <fullName evidence="9">Guided entry of tail-anchored proteins 1</fullName>
    </alternativeName>
</protein>
<keyword evidence="9" id="KW-0333">Golgi apparatus</keyword>
<proteinExistence type="inferred from homology"/>
<evidence type="ECO:0000256" key="1">
    <source>
        <dbReference type="ARBA" id="ARBA00010799"/>
    </source>
</evidence>
<dbReference type="PANTHER" id="PTHR42650">
    <property type="entry name" value="TAIL-ANCHORED PROTEIN INSERTION RECEPTOR WRB"/>
    <property type="match status" value="1"/>
</dbReference>
<dbReference type="EMBL" id="HE650826">
    <property type="protein sequence ID" value="CCF58915.1"/>
    <property type="molecule type" value="Genomic_DNA"/>
</dbReference>
<keyword evidence="12" id="KW-1185">Reference proteome</keyword>
<evidence type="ECO:0000256" key="3">
    <source>
        <dbReference type="ARBA" id="ARBA00022692"/>
    </source>
</evidence>
<dbReference type="GO" id="GO:0071816">
    <property type="term" value="P:tail-anchored membrane protein insertion into ER membrane"/>
    <property type="evidence" value="ECO:0007669"/>
    <property type="project" value="EnsemblFungi"/>
</dbReference>
<dbReference type="HOGENOM" id="CLU_089418_2_1_1"/>
<dbReference type="AlphaFoldDB" id="H2AX15"/>
<dbReference type="FunCoup" id="H2AX15">
    <property type="interactions" value="47"/>
</dbReference>
<dbReference type="OrthoDB" id="69461at2759"/>
<organism evidence="11 12">
    <name type="scientific">Kazachstania africana (strain ATCC 22294 / BCRC 22015 / CBS 2517 / CECT 1963 / NBRC 1671 / NRRL Y-8276)</name>
    <name type="common">Yeast</name>
    <name type="synonym">Kluyveromyces africanus</name>
    <dbReference type="NCBI Taxonomy" id="1071382"/>
    <lineage>
        <taxon>Eukaryota</taxon>
        <taxon>Fungi</taxon>
        <taxon>Dikarya</taxon>
        <taxon>Ascomycota</taxon>
        <taxon>Saccharomycotina</taxon>
        <taxon>Saccharomycetes</taxon>
        <taxon>Saccharomycetales</taxon>
        <taxon>Saccharomycetaceae</taxon>
        <taxon>Kazachstania</taxon>
    </lineage>
</organism>
<dbReference type="GO" id="GO:0006890">
    <property type="term" value="P:retrograde vesicle-mediated transport, Golgi to endoplasmic reticulum"/>
    <property type="evidence" value="ECO:0007669"/>
    <property type="project" value="EnsemblFungi"/>
</dbReference>
<evidence type="ECO:0000256" key="9">
    <source>
        <dbReference type="HAMAP-Rule" id="MF_03113"/>
    </source>
</evidence>
<dbReference type="GO" id="GO:0097051">
    <property type="term" value="P:establishment of protein localization to endoplasmic reticulum membrane"/>
    <property type="evidence" value="ECO:0007669"/>
    <property type="project" value="EnsemblFungi"/>
</dbReference>
<keyword evidence="5 9" id="KW-0931">ER-Golgi transport</keyword>
<dbReference type="KEGG" id="kaf:KAFR_0F03190"/>
<feature type="chain" id="PRO_5003560007" description="Golgi to ER traffic protein 1" evidence="10">
    <location>
        <begin position="19"/>
        <end position="210"/>
    </location>
</feature>
<dbReference type="GO" id="GO:0005789">
    <property type="term" value="C:endoplasmic reticulum membrane"/>
    <property type="evidence" value="ECO:0007669"/>
    <property type="project" value="UniProtKB-SubCell"/>
</dbReference>
<dbReference type="InterPro" id="IPR027538">
    <property type="entry name" value="Get1_fungi"/>
</dbReference>
<dbReference type="GO" id="GO:0032977">
    <property type="term" value="F:membrane insertase activity"/>
    <property type="evidence" value="ECO:0007669"/>
    <property type="project" value="EnsemblFungi"/>
</dbReference>
<dbReference type="PANTHER" id="PTHR42650:SF1">
    <property type="entry name" value="GUIDED ENTRY OF TAIL-ANCHORED PROTEINS FACTOR 1"/>
    <property type="match status" value="1"/>
</dbReference>
<dbReference type="HAMAP" id="MF_03113">
    <property type="entry name" value="Get1"/>
    <property type="match status" value="1"/>
</dbReference>
<comment type="caution">
    <text evidence="9">Lacks conserved residue(s) required for the propagation of feature annotation.</text>
</comment>
<evidence type="ECO:0000313" key="12">
    <source>
        <dbReference type="Proteomes" id="UP000005220"/>
    </source>
</evidence>
<comment type="subcellular location">
    <subcellularLocation>
        <location evidence="9">Endoplasmic reticulum membrane</location>
        <topology evidence="9">Multi-pass membrane protein</topology>
    </subcellularLocation>
    <subcellularLocation>
        <location evidence="9">Golgi apparatus membrane</location>
        <topology evidence="9">Multi-pass membrane protein</topology>
    </subcellularLocation>
</comment>
<dbReference type="GO" id="GO:0000139">
    <property type="term" value="C:Golgi membrane"/>
    <property type="evidence" value="ECO:0007669"/>
    <property type="project" value="UniProtKB-SubCell"/>
</dbReference>
<evidence type="ECO:0000313" key="11">
    <source>
        <dbReference type="EMBL" id="CCF58915.1"/>
    </source>
</evidence>
<dbReference type="GeneID" id="13884383"/>
<dbReference type="InterPro" id="IPR028945">
    <property type="entry name" value="Get1"/>
</dbReference>
<evidence type="ECO:0000256" key="2">
    <source>
        <dbReference type="ARBA" id="ARBA00022448"/>
    </source>
</evidence>
<reference evidence="11 12" key="1">
    <citation type="journal article" date="2011" name="Proc. Natl. Acad. Sci. U.S.A.">
        <title>Evolutionary erosion of yeast sex chromosomes by mating-type switching accidents.</title>
        <authorList>
            <person name="Gordon J.L."/>
            <person name="Armisen D."/>
            <person name="Proux-Wera E."/>
            <person name="Oheigeartaigh S.S."/>
            <person name="Byrne K.P."/>
            <person name="Wolfe K.H."/>
        </authorList>
    </citation>
    <scope>NUCLEOTIDE SEQUENCE [LARGE SCALE GENOMIC DNA]</scope>
    <source>
        <strain evidence="12">ATCC 22294 / BCRC 22015 / CBS 2517 / CECT 1963 / NBRC 1671 / NRRL Y-8276</strain>
    </source>
</reference>
<evidence type="ECO:0000256" key="10">
    <source>
        <dbReference type="SAM" id="SignalP"/>
    </source>
</evidence>
<gene>
    <name evidence="11" type="primary">KAFR0F03190</name>
    <name evidence="9" type="synonym">GET1</name>
    <name evidence="11" type="ORF">KAFR_0F03190</name>
</gene>
<dbReference type="InParanoid" id="H2AX15"/>
<feature type="signal peptide" evidence="10">
    <location>
        <begin position="1"/>
        <end position="18"/>
    </location>
</feature>
<evidence type="ECO:0000256" key="7">
    <source>
        <dbReference type="ARBA" id="ARBA00023054"/>
    </source>
</evidence>
<keyword evidence="10" id="KW-0732">Signal</keyword>
<comment type="function">
    <text evidence="9">Required for the post-translational delivery of tail-anchored (TA) proteins to the endoplasmic reticulum. Together with GET2, acts as a membrane receptor for soluble GET3, which recognizes and selectively binds the transmembrane domain of TA proteins in the cytosol. The GET complex cooperates with the HDEL receptor ERD2 to mediate the ATP-dependent retrieval of resident ER proteins that contain a C-terminal H-D-E-L retention signal from the Golgi to the ER.</text>
</comment>
<evidence type="ECO:0000256" key="5">
    <source>
        <dbReference type="ARBA" id="ARBA00022892"/>
    </source>
</evidence>
<feature type="topological domain" description="Lumenal" evidence="9">
    <location>
        <begin position="1"/>
        <end position="2"/>
    </location>
</feature>
<keyword evidence="7" id="KW-0175">Coiled coil</keyword>
<keyword evidence="6 9" id="KW-1133">Transmembrane helix</keyword>
<evidence type="ECO:0000256" key="6">
    <source>
        <dbReference type="ARBA" id="ARBA00022989"/>
    </source>
</evidence>
<dbReference type="Pfam" id="PF04420">
    <property type="entry name" value="CHD5"/>
    <property type="match status" value="1"/>
</dbReference>
<dbReference type="InterPro" id="IPR029012">
    <property type="entry name" value="Helix_hairpin_bin_sf"/>
</dbReference>
<dbReference type="GO" id="GO:0043529">
    <property type="term" value="C:GET complex"/>
    <property type="evidence" value="ECO:0007669"/>
    <property type="project" value="UniProtKB-UniRule"/>
</dbReference>
<dbReference type="STRING" id="1071382.H2AX15"/>
<dbReference type="GO" id="GO:0000423">
    <property type="term" value="P:mitophagy"/>
    <property type="evidence" value="ECO:0007669"/>
    <property type="project" value="EnsemblFungi"/>
</dbReference>
<feature type="topological domain" description="Cytoplasmic" evidence="9">
    <location>
        <begin position="189"/>
        <end position="210"/>
    </location>
</feature>
<keyword evidence="4 9" id="KW-0256">Endoplasmic reticulum</keyword>
<evidence type="ECO:0000256" key="8">
    <source>
        <dbReference type="ARBA" id="ARBA00023136"/>
    </source>
</evidence>